<evidence type="ECO:0000313" key="1">
    <source>
        <dbReference type="EMBL" id="KKN51846.1"/>
    </source>
</evidence>
<sequence>MRYGILVEDNVLAYIRNLSEWIIRSFTLAIFW</sequence>
<dbReference type="EMBL" id="LAZR01001046">
    <property type="protein sequence ID" value="KKN51846.1"/>
    <property type="molecule type" value="Genomic_DNA"/>
</dbReference>
<comment type="caution">
    <text evidence="1">The sequence shown here is derived from an EMBL/GenBank/DDBJ whole genome shotgun (WGS) entry which is preliminary data.</text>
</comment>
<dbReference type="AlphaFoldDB" id="A0A0F9TRX0"/>
<protein>
    <submittedName>
        <fullName evidence="1">Uncharacterized protein</fullName>
    </submittedName>
</protein>
<accession>A0A0F9TRX0</accession>
<proteinExistence type="predicted"/>
<reference evidence="1" key="1">
    <citation type="journal article" date="2015" name="Nature">
        <title>Complex archaea that bridge the gap between prokaryotes and eukaryotes.</title>
        <authorList>
            <person name="Spang A."/>
            <person name="Saw J.H."/>
            <person name="Jorgensen S.L."/>
            <person name="Zaremba-Niedzwiedzka K."/>
            <person name="Martijn J."/>
            <person name="Lind A.E."/>
            <person name="van Eijk R."/>
            <person name="Schleper C."/>
            <person name="Guy L."/>
            <person name="Ettema T.J."/>
        </authorList>
    </citation>
    <scope>NUCLEOTIDE SEQUENCE</scope>
</reference>
<name>A0A0F9TRX0_9ZZZZ</name>
<gene>
    <name evidence="1" type="ORF">LCGC14_0618600</name>
</gene>
<organism evidence="1">
    <name type="scientific">marine sediment metagenome</name>
    <dbReference type="NCBI Taxonomy" id="412755"/>
    <lineage>
        <taxon>unclassified sequences</taxon>
        <taxon>metagenomes</taxon>
        <taxon>ecological metagenomes</taxon>
    </lineage>
</organism>